<dbReference type="Pfam" id="PF01479">
    <property type="entry name" value="S4"/>
    <property type="match status" value="1"/>
</dbReference>
<dbReference type="InterPro" id="IPR002942">
    <property type="entry name" value="S4_RNA-bd"/>
</dbReference>
<dbReference type="SUPFAM" id="SSF55174">
    <property type="entry name" value="Alpha-L RNA-binding motif"/>
    <property type="match status" value="1"/>
</dbReference>
<dbReference type="GO" id="GO:0019843">
    <property type="term" value="F:rRNA binding"/>
    <property type="evidence" value="ECO:0007669"/>
    <property type="project" value="InterPro"/>
</dbReference>
<comment type="similarity">
    <text evidence="1">Belongs to the universal ribosomal protein uS4 family.</text>
</comment>
<dbReference type="SMART" id="SM00363">
    <property type="entry name" value="S4"/>
    <property type="match status" value="1"/>
</dbReference>
<evidence type="ECO:0000256" key="2">
    <source>
        <dbReference type="ARBA" id="ARBA00023274"/>
    </source>
</evidence>
<organism evidence="5">
    <name type="scientific">Teucrium omeiense</name>
    <dbReference type="NCBI Taxonomy" id="2684403"/>
    <lineage>
        <taxon>Eukaryota</taxon>
        <taxon>Viridiplantae</taxon>
        <taxon>Streptophyta</taxon>
        <taxon>Embryophyta</taxon>
        <taxon>Tracheophyta</taxon>
        <taxon>Spermatophyta</taxon>
        <taxon>Magnoliopsida</taxon>
        <taxon>eudicotyledons</taxon>
        <taxon>Gunneridae</taxon>
        <taxon>Pentapetalae</taxon>
        <taxon>asterids</taxon>
        <taxon>lamiids</taxon>
        <taxon>Lamiales</taxon>
        <taxon>Lamiaceae</taxon>
        <taxon>Ajugoideae</taxon>
        <taxon>Teucrieae</taxon>
        <taxon>Teucrium</taxon>
    </lineage>
</organism>
<feature type="domain" description="RNA-binding S4" evidence="4">
    <location>
        <begin position="138"/>
        <end position="200"/>
    </location>
</feature>
<dbReference type="Gene3D" id="3.10.290.10">
    <property type="entry name" value="RNA-binding S4 domain"/>
    <property type="match status" value="1"/>
</dbReference>
<reference evidence="5" key="1">
    <citation type="submission" date="2020-03" db="EMBL/GenBank/DDBJ databases">
        <title>Punctuated rate equilibria and GC-biased gene conversion promote extreme mitochondrial inter- and intra-genomic synonymous divergence in subfamily Ajugoideae.</title>
        <authorList>
            <person name="Liu F."/>
            <person name="Fan W."/>
            <person name="Yang J.-B."/>
            <person name="Xiang C.-L."/>
            <person name="Mower J.P."/>
            <person name="Li D.-Z."/>
            <person name="Zhu A."/>
        </authorList>
    </citation>
    <scope>NUCLEOTIDE SEQUENCE</scope>
    <source>
        <strain evidence="5">Scaffold4</strain>
    </source>
</reference>
<dbReference type="GO" id="GO:0015935">
    <property type="term" value="C:small ribosomal subunit"/>
    <property type="evidence" value="ECO:0007669"/>
    <property type="project" value="TreeGrafter"/>
</dbReference>
<evidence type="ECO:0000313" key="5">
    <source>
        <dbReference type="EMBL" id="QKE23593.1"/>
    </source>
</evidence>
<evidence type="ECO:0000259" key="4">
    <source>
        <dbReference type="SMART" id="SM00363"/>
    </source>
</evidence>
<accession>A0A6M8E924</accession>
<keyword evidence="2" id="KW-0687">Ribonucleoprotein</keyword>
<evidence type="ECO:0000256" key="3">
    <source>
        <dbReference type="PROSITE-ProRule" id="PRU00182"/>
    </source>
</evidence>
<evidence type="ECO:0000256" key="1">
    <source>
        <dbReference type="ARBA" id="ARBA00007465"/>
    </source>
</evidence>
<protein>
    <submittedName>
        <fullName evidence="5">Ribosomal protein S4</fullName>
    </submittedName>
</protein>
<name>A0A6M8E924_9LAMI</name>
<proteinExistence type="inferred from homology"/>
<dbReference type="CDD" id="cd00165">
    <property type="entry name" value="S4"/>
    <property type="match status" value="1"/>
</dbReference>
<dbReference type="PANTHER" id="PTHR11831">
    <property type="entry name" value="30S 40S RIBOSOMAL PROTEIN"/>
    <property type="match status" value="1"/>
</dbReference>
<dbReference type="PANTHER" id="PTHR11831:SF30">
    <property type="entry name" value="SMALL RIBOSOMAL SUBUNIT PROTEIN US4M"/>
    <property type="match status" value="1"/>
</dbReference>
<keyword evidence="5" id="KW-0689">Ribosomal protein</keyword>
<dbReference type="GO" id="GO:0042274">
    <property type="term" value="P:ribosomal small subunit biogenesis"/>
    <property type="evidence" value="ECO:0007669"/>
    <property type="project" value="TreeGrafter"/>
</dbReference>
<dbReference type="InterPro" id="IPR036986">
    <property type="entry name" value="S4_RNA-bd_sf"/>
</dbReference>
<keyword evidence="5" id="KW-0496">Mitochondrion</keyword>
<geneLocation type="mitochondrion" evidence="5"/>
<sequence>MISFFLFFFCLLPFIMVFFFRGCCLGPLLAFPIPILLIPYNVATRTPFSFFVSALRFKRCRLLKGNVWNRELTIIQRRILKRLRRKKRSIRRRPYSIRNLHTYLKSQTRRKLSLFHGTPEMDRRRKQPYIPFLLNPERRLDVLLVRLHFRQSLPQARQPISHEKVCVNHRVVNILHFQVCHGDLISLKEDDARTLSKDIRRFFYIQISVEQIEGKLKKLPVRMWRRTKMGWLFLDRKKKSLKTKSQWRQEIQSQFWKELHSSRQPQVRVGRRSFKVRVGRRSFDDERILAILSARLEEEDDAEEQWTIPAP</sequence>
<dbReference type="EMBL" id="MT277206">
    <property type="protein sequence ID" value="QKE23593.1"/>
    <property type="molecule type" value="Genomic_DNA"/>
</dbReference>
<dbReference type="InterPro" id="IPR022801">
    <property type="entry name" value="Ribosomal_uS4"/>
</dbReference>
<keyword evidence="3" id="KW-0694">RNA-binding</keyword>
<dbReference type="PROSITE" id="PS50889">
    <property type="entry name" value="S4"/>
    <property type="match status" value="1"/>
</dbReference>
<dbReference type="GO" id="GO:0003735">
    <property type="term" value="F:structural constituent of ribosome"/>
    <property type="evidence" value="ECO:0007669"/>
    <property type="project" value="TreeGrafter"/>
</dbReference>
<dbReference type="AlphaFoldDB" id="A0A6M8E924"/>
<gene>
    <name evidence="5" type="primary">rps4</name>
</gene>